<gene>
    <name evidence="2" type="ORF">EV137_4145</name>
</gene>
<keyword evidence="1" id="KW-0472">Membrane</keyword>
<organism evidence="2 3">
    <name type="scientific">Kribbella pratensis</name>
    <dbReference type="NCBI Taxonomy" id="2512112"/>
    <lineage>
        <taxon>Bacteria</taxon>
        <taxon>Bacillati</taxon>
        <taxon>Actinomycetota</taxon>
        <taxon>Actinomycetes</taxon>
        <taxon>Propionibacteriales</taxon>
        <taxon>Kribbellaceae</taxon>
        <taxon>Kribbella</taxon>
    </lineage>
</organism>
<comment type="caution">
    <text evidence="2">The sequence shown here is derived from an EMBL/GenBank/DDBJ whole genome shotgun (WGS) entry which is preliminary data.</text>
</comment>
<keyword evidence="1" id="KW-0812">Transmembrane</keyword>
<evidence type="ECO:0000313" key="2">
    <source>
        <dbReference type="EMBL" id="TDW90332.1"/>
    </source>
</evidence>
<accession>A0ABY2FG31</accession>
<name>A0ABY2FG31_9ACTN</name>
<reference evidence="2 3" key="1">
    <citation type="submission" date="2019-03" db="EMBL/GenBank/DDBJ databases">
        <title>Genomic Encyclopedia of Type Strains, Phase III (KMG-III): the genomes of soil and plant-associated and newly described type strains.</title>
        <authorList>
            <person name="Whitman W."/>
        </authorList>
    </citation>
    <scope>NUCLEOTIDE SEQUENCE [LARGE SCALE GENOMIC DNA]</scope>
    <source>
        <strain evidence="2 3">VKMAc-2574</strain>
    </source>
</reference>
<evidence type="ECO:0000313" key="3">
    <source>
        <dbReference type="Proteomes" id="UP000295060"/>
    </source>
</evidence>
<sequence length="143" mass="14908">MPTYEWTAANDGYRSPRSPWRRVQIVIGLGVLACLCVFAVRYMTGAPGDGTPVLDATSYKTNVDCQVNTVGSQGTVTINGTITGDASSYSVTVEVLDAASQQRIGGQTFEVRDTTTFGGTTPAQAPIGPAGIECKITKVGAGQ</sequence>
<protein>
    <recommendedName>
        <fullName evidence="4">DUF4307 domain-containing protein</fullName>
    </recommendedName>
</protein>
<dbReference type="Proteomes" id="UP000295060">
    <property type="component" value="Unassembled WGS sequence"/>
</dbReference>
<keyword evidence="3" id="KW-1185">Reference proteome</keyword>
<evidence type="ECO:0008006" key="4">
    <source>
        <dbReference type="Google" id="ProtNLM"/>
    </source>
</evidence>
<evidence type="ECO:0000256" key="1">
    <source>
        <dbReference type="SAM" id="Phobius"/>
    </source>
</evidence>
<feature type="transmembrane region" description="Helical" evidence="1">
    <location>
        <begin position="20"/>
        <end position="40"/>
    </location>
</feature>
<keyword evidence="1" id="KW-1133">Transmembrane helix</keyword>
<proteinExistence type="predicted"/>
<dbReference type="EMBL" id="SODU01000002">
    <property type="protein sequence ID" value="TDW90332.1"/>
    <property type="molecule type" value="Genomic_DNA"/>
</dbReference>